<dbReference type="InterPro" id="IPR044946">
    <property type="entry name" value="Restrct_endonuc_typeI_TRD_sf"/>
</dbReference>
<protein>
    <recommendedName>
        <fullName evidence="3">DNA methylase adenine-specific domain-containing protein</fullName>
    </recommendedName>
</protein>
<dbReference type="Gene3D" id="3.90.220.20">
    <property type="entry name" value="DNA methylase specificity domains"/>
    <property type="match status" value="1"/>
</dbReference>
<dbReference type="InterPro" id="IPR029063">
    <property type="entry name" value="SAM-dependent_MTases_sf"/>
</dbReference>
<dbReference type="SUPFAM" id="SSF53335">
    <property type="entry name" value="S-adenosyl-L-methionine-dependent methyltransferases"/>
    <property type="match status" value="1"/>
</dbReference>
<evidence type="ECO:0000256" key="2">
    <source>
        <dbReference type="ARBA" id="ARBA00023125"/>
    </source>
</evidence>
<evidence type="ECO:0000313" key="5">
    <source>
        <dbReference type="Proteomes" id="UP000593890"/>
    </source>
</evidence>
<reference evidence="5" key="1">
    <citation type="submission" date="2020-07" db="EMBL/GenBank/DDBJ databases">
        <title>Complete genome sequencing of Clostridia bacterium strain 12CBH8.</title>
        <authorList>
            <person name="Sakamoto M."/>
            <person name="Murakami T."/>
            <person name="Mori H."/>
        </authorList>
    </citation>
    <scope>NUCLEOTIDE SEQUENCE [LARGE SCALE GENOMIC DNA]</scope>
    <source>
        <strain evidence="5">12CBH8</strain>
    </source>
</reference>
<dbReference type="Gene3D" id="3.40.50.150">
    <property type="entry name" value="Vaccinia Virus protein VP39"/>
    <property type="match status" value="1"/>
</dbReference>
<keyword evidence="1" id="KW-0680">Restriction system</keyword>
<proteinExistence type="predicted"/>
<keyword evidence="5" id="KW-1185">Reference proteome</keyword>
<gene>
    <name evidence="4" type="ORF">C12CBH8_01650</name>
</gene>
<dbReference type="GO" id="GO:0003677">
    <property type="term" value="F:DNA binding"/>
    <property type="evidence" value="ECO:0007669"/>
    <property type="project" value="UniProtKB-KW"/>
</dbReference>
<keyword evidence="2" id="KW-0238">DNA-binding</keyword>
<evidence type="ECO:0000259" key="3">
    <source>
        <dbReference type="Pfam" id="PF02384"/>
    </source>
</evidence>
<dbReference type="EMBL" id="AP023321">
    <property type="protein sequence ID" value="BCI59526.1"/>
    <property type="molecule type" value="Genomic_DNA"/>
</dbReference>
<dbReference type="KEGG" id="sman:C12CBH8_01650"/>
<organism evidence="4 5">
    <name type="scientific">Solibaculum mannosilyticum</name>
    <dbReference type="NCBI Taxonomy" id="2780922"/>
    <lineage>
        <taxon>Bacteria</taxon>
        <taxon>Bacillati</taxon>
        <taxon>Bacillota</taxon>
        <taxon>Clostridia</taxon>
        <taxon>Eubacteriales</taxon>
        <taxon>Oscillospiraceae</taxon>
        <taxon>Solibaculum</taxon>
    </lineage>
</organism>
<accession>A0A7I8CYR1</accession>
<dbReference type="Proteomes" id="UP000593890">
    <property type="component" value="Chromosome"/>
</dbReference>
<feature type="domain" description="DNA methylase adenine-specific" evidence="3">
    <location>
        <begin position="80"/>
        <end position="195"/>
    </location>
</feature>
<name>A0A7I8CYR1_9FIRM</name>
<evidence type="ECO:0000256" key="1">
    <source>
        <dbReference type="ARBA" id="ARBA00022747"/>
    </source>
</evidence>
<dbReference type="RefSeq" id="WP_215533368.1">
    <property type="nucleotide sequence ID" value="NZ_AP023321.1"/>
</dbReference>
<dbReference type="AlphaFoldDB" id="A0A7I8CYR1"/>
<dbReference type="GO" id="GO:0008170">
    <property type="term" value="F:N-methyltransferase activity"/>
    <property type="evidence" value="ECO:0007669"/>
    <property type="project" value="InterPro"/>
</dbReference>
<dbReference type="GO" id="GO:0009307">
    <property type="term" value="P:DNA restriction-modification system"/>
    <property type="evidence" value="ECO:0007669"/>
    <property type="project" value="UniProtKB-KW"/>
</dbReference>
<sequence length="498" mass="56876">MDEKQEMYRAREILEETAAVECLRLAVGRIVDGSLHPDFHQLNDGQMALGEQPNPVDQDGPKADHVQRNVTFPSGKLFFSATIFNPPFGNVEESRWNGLADPGETRLETLFLRRFLSEEKNKGQCCCLVPNGFLSRIHPLDEQLRRQLVECHGLQAVILLPLHAFQPRVHVYTALLIFRQGGGPSKRVWLCDARDGRLEDIDLDVYFTARFSSSLEGKCMRTGQVTHLFLTPQMLSSNHYLLVPEGHRSQVWGVSQTKIQAIEDKMDTLHQAIRKLEQSGSDQQMNLFGAKQQAPWTKRQLRQMISLKKQQILYCRQMVEQLFLDHFGEGIQKGEYPLFYGEDLLVFHSGNKPAKDWTDGPYPLYDGSGIRRMLDRCTQGISLPTVIITRVGTYCGAVYRSKQPCWIGGNAFFLKQVQKPAHPSYLVGLFSYMDFNQYKAGSCIPQINQSVLQSKQYPLPSLTLQEEYAGKVDPWLDQLEELEIEVYSLQKEYRLLAD</sequence>
<dbReference type="InterPro" id="IPR003356">
    <property type="entry name" value="DNA_methylase_A-5"/>
</dbReference>
<dbReference type="Pfam" id="PF02384">
    <property type="entry name" value="N6_Mtase"/>
    <property type="match status" value="1"/>
</dbReference>
<dbReference type="SUPFAM" id="SSF116734">
    <property type="entry name" value="DNA methylase specificity domain"/>
    <property type="match status" value="1"/>
</dbReference>
<evidence type="ECO:0000313" key="4">
    <source>
        <dbReference type="EMBL" id="BCI59526.1"/>
    </source>
</evidence>